<evidence type="ECO:0000256" key="1">
    <source>
        <dbReference type="ARBA" id="ARBA00004141"/>
    </source>
</evidence>
<comment type="caution">
    <text evidence="11">The sequence shown here is derived from an EMBL/GenBank/DDBJ whole genome shotgun (WGS) entry which is preliminary data.</text>
</comment>
<protein>
    <recommendedName>
        <fullName evidence="10">Major facilitator superfamily (MFS) profile domain-containing protein</fullName>
    </recommendedName>
</protein>
<comment type="similarity">
    <text evidence="2 7">Belongs to the major facilitator superfamily. Sugar transporter (TC 2.A.1.1) family.</text>
</comment>
<dbReference type="Proteomes" id="UP001595075">
    <property type="component" value="Unassembled WGS sequence"/>
</dbReference>
<dbReference type="InterPro" id="IPR005829">
    <property type="entry name" value="Sugar_transporter_CS"/>
</dbReference>
<feature type="transmembrane region" description="Helical" evidence="9">
    <location>
        <begin position="139"/>
        <end position="162"/>
    </location>
</feature>
<feature type="transmembrane region" description="Helical" evidence="9">
    <location>
        <begin position="168"/>
        <end position="187"/>
    </location>
</feature>
<dbReference type="InterPro" id="IPR005828">
    <property type="entry name" value="MFS_sugar_transport-like"/>
</dbReference>
<accession>A0ABR4C5Y0</accession>
<dbReference type="InterPro" id="IPR003663">
    <property type="entry name" value="Sugar/inositol_transpt"/>
</dbReference>
<feature type="transmembrane region" description="Helical" evidence="9">
    <location>
        <begin position="230"/>
        <end position="247"/>
    </location>
</feature>
<feature type="domain" description="Major facilitator superfamily (MFS) profile" evidence="10">
    <location>
        <begin position="56"/>
        <end position="501"/>
    </location>
</feature>
<keyword evidence="3 7" id="KW-0813">Transport</keyword>
<evidence type="ECO:0000313" key="12">
    <source>
        <dbReference type="Proteomes" id="UP001595075"/>
    </source>
</evidence>
<dbReference type="PROSITE" id="PS00217">
    <property type="entry name" value="SUGAR_TRANSPORT_2"/>
    <property type="match status" value="1"/>
</dbReference>
<feature type="region of interest" description="Disordered" evidence="8">
    <location>
        <begin position="1"/>
        <end position="23"/>
    </location>
</feature>
<feature type="transmembrane region" description="Helical" evidence="9">
    <location>
        <begin position="351"/>
        <end position="372"/>
    </location>
</feature>
<proteinExistence type="inferred from homology"/>
<gene>
    <name evidence="11" type="ORF">VTL71DRAFT_3807</name>
</gene>
<evidence type="ECO:0000256" key="4">
    <source>
        <dbReference type="ARBA" id="ARBA00022692"/>
    </source>
</evidence>
<evidence type="ECO:0000256" key="5">
    <source>
        <dbReference type="ARBA" id="ARBA00022989"/>
    </source>
</evidence>
<dbReference type="SUPFAM" id="SSF103473">
    <property type="entry name" value="MFS general substrate transporter"/>
    <property type="match status" value="1"/>
</dbReference>
<sequence>MSKEEISGSSQHESVSSALVSSPVPPTNIIERILKPAIYIPRYPKFMIGKPLLWATCFFGSLGDALFGYDQGIMSGLLVNEVFISRFYGSYGGADGTTIGVNPNLIGITVSRLQLSAAIGSILAGYLGDVMGRKRCVRFGGFVYFTMAFVQGFAPNLSVFIVGRTIQGLGVGFLSMTVPVIQTEIAAPYRRGLMVGVEYTFLIGGYMLSCWVDYGFNFLLPDHTSWQGPYSVQMGLSFILFAMSFFLPESPRWLARNGFTREALQTVADLHSAGDTNDKDVQHVFLEIQEAVRYEATMGTVTYKEMFTKYRKRTFVGITAQMFAQLNGINVISFYLPSSLAAAGFDNRKSLLFTAANAIIYTAATVPVWWLADRWGRRPLLIFGGIAMAVALSVMCVFNQAPGLSVTTRANGIYSFVVIYNALYGATWGPMPWLLPAEIFPLRARSSGMALSTCSNWMFNFIIGMSSPAAFDGIHGYYYVIIAGFCLFSVGIAKFYYVETANHTLEEVAIAFDDKAFMHEDEKVMASAQFNRRYFKAQGTAIKLRQSIPAQIVAWSQ</sequence>
<dbReference type="InterPro" id="IPR050360">
    <property type="entry name" value="MFS_Sugar_Transporters"/>
</dbReference>
<feature type="transmembrane region" description="Helical" evidence="9">
    <location>
        <begin position="105"/>
        <end position="127"/>
    </location>
</feature>
<evidence type="ECO:0000313" key="11">
    <source>
        <dbReference type="EMBL" id="KAL2064669.1"/>
    </source>
</evidence>
<comment type="subcellular location">
    <subcellularLocation>
        <location evidence="1">Membrane</location>
        <topology evidence="1">Multi-pass membrane protein</topology>
    </subcellularLocation>
</comment>
<dbReference type="PRINTS" id="PR00171">
    <property type="entry name" value="SUGRTRNSPORT"/>
</dbReference>
<feature type="transmembrane region" description="Helical" evidence="9">
    <location>
        <begin position="413"/>
        <end position="435"/>
    </location>
</feature>
<dbReference type="NCBIfam" id="TIGR00879">
    <property type="entry name" value="SP"/>
    <property type="match status" value="1"/>
</dbReference>
<evidence type="ECO:0000256" key="8">
    <source>
        <dbReference type="SAM" id="MobiDB-lite"/>
    </source>
</evidence>
<dbReference type="PROSITE" id="PS50850">
    <property type="entry name" value="MFS"/>
    <property type="match status" value="1"/>
</dbReference>
<evidence type="ECO:0000256" key="3">
    <source>
        <dbReference type="ARBA" id="ARBA00022448"/>
    </source>
</evidence>
<keyword evidence="5 9" id="KW-1133">Transmembrane helix</keyword>
<feature type="transmembrane region" description="Helical" evidence="9">
    <location>
        <begin position="52"/>
        <end position="69"/>
    </location>
</feature>
<feature type="transmembrane region" description="Helical" evidence="9">
    <location>
        <begin position="199"/>
        <end position="218"/>
    </location>
</feature>
<reference evidence="11 12" key="1">
    <citation type="journal article" date="2024" name="Commun. Biol.">
        <title>Comparative genomic analysis of thermophilic fungi reveals convergent evolutionary adaptations and gene losses.</title>
        <authorList>
            <person name="Steindorff A.S."/>
            <person name="Aguilar-Pontes M.V."/>
            <person name="Robinson A.J."/>
            <person name="Andreopoulos B."/>
            <person name="LaButti K."/>
            <person name="Kuo A."/>
            <person name="Mondo S."/>
            <person name="Riley R."/>
            <person name="Otillar R."/>
            <person name="Haridas S."/>
            <person name="Lipzen A."/>
            <person name="Grimwood J."/>
            <person name="Schmutz J."/>
            <person name="Clum A."/>
            <person name="Reid I.D."/>
            <person name="Moisan M.C."/>
            <person name="Butler G."/>
            <person name="Nguyen T.T.M."/>
            <person name="Dewar K."/>
            <person name="Conant G."/>
            <person name="Drula E."/>
            <person name="Henrissat B."/>
            <person name="Hansel C."/>
            <person name="Singer S."/>
            <person name="Hutchinson M.I."/>
            <person name="de Vries R.P."/>
            <person name="Natvig D.O."/>
            <person name="Powell A.J."/>
            <person name="Tsang A."/>
            <person name="Grigoriev I.V."/>
        </authorList>
    </citation>
    <scope>NUCLEOTIDE SEQUENCE [LARGE SCALE GENOMIC DNA]</scope>
    <source>
        <strain evidence="11 12">CBS 494.80</strain>
    </source>
</reference>
<feature type="transmembrane region" description="Helical" evidence="9">
    <location>
        <begin position="314"/>
        <end position="336"/>
    </location>
</feature>
<keyword evidence="4 9" id="KW-0812">Transmembrane</keyword>
<dbReference type="InterPro" id="IPR020846">
    <property type="entry name" value="MFS_dom"/>
</dbReference>
<evidence type="ECO:0000256" key="6">
    <source>
        <dbReference type="ARBA" id="ARBA00023136"/>
    </source>
</evidence>
<name>A0ABR4C5Y0_9HELO</name>
<evidence type="ECO:0000256" key="2">
    <source>
        <dbReference type="ARBA" id="ARBA00010992"/>
    </source>
</evidence>
<feature type="compositionally biased region" description="Low complexity" evidence="8">
    <location>
        <begin position="9"/>
        <end position="22"/>
    </location>
</feature>
<organism evidence="11 12">
    <name type="scientific">Oculimacula yallundae</name>
    <dbReference type="NCBI Taxonomy" id="86028"/>
    <lineage>
        <taxon>Eukaryota</taxon>
        <taxon>Fungi</taxon>
        <taxon>Dikarya</taxon>
        <taxon>Ascomycota</taxon>
        <taxon>Pezizomycotina</taxon>
        <taxon>Leotiomycetes</taxon>
        <taxon>Helotiales</taxon>
        <taxon>Ploettnerulaceae</taxon>
        <taxon>Oculimacula</taxon>
    </lineage>
</organism>
<keyword evidence="12" id="KW-1185">Reference proteome</keyword>
<dbReference type="Gene3D" id="1.20.1250.20">
    <property type="entry name" value="MFS general substrate transporter like domains"/>
    <property type="match status" value="1"/>
</dbReference>
<feature type="transmembrane region" description="Helical" evidence="9">
    <location>
        <begin position="477"/>
        <end position="497"/>
    </location>
</feature>
<dbReference type="PANTHER" id="PTHR48022:SF74">
    <property type="entry name" value="SUGAR TRANSPORTER, PUTATIVE (AFU_ORTHOLOGUE AFUA_8G02010)-RELATED"/>
    <property type="match status" value="1"/>
</dbReference>
<evidence type="ECO:0000259" key="10">
    <source>
        <dbReference type="PROSITE" id="PS50850"/>
    </source>
</evidence>
<feature type="transmembrane region" description="Helical" evidence="9">
    <location>
        <begin position="379"/>
        <end position="401"/>
    </location>
</feature>
<evidence type="ECO:0000256" key="9">
    <source>
        <dbReference type="SAM" id="Phobius"/>
    </source>
</evidence>
<dbReference type="PANTHER" id="PTHR48022">
    <property type="entry name" value="PLASTIDIC GLUCOSE TRANSPORTER 4"/>
    <property type="match status" value="1"/>
</dbReference>
<dbReference type="InterPro" id="IPR036259">
    <property type="entry name" value="MFS_trans_sf"/>
</dbReference>
<evidence type="ECO:0000256" key="7">
    <source>
        <dbReference type="RuleBase" id="RU003346"/>
    </source>
</evidence>
<dbReference type="Pfam" id="PF00083">
    <property type="entry name" value="Sugar_tr"/>
    <property type="match status" value="1"/>
</dbReference>
<feature type="transmembrane region" description="Helical" evidence="9">
    <location>
        <begin position="447"/>
        <end position="471"/>
    </location>
</feature>
<keyword evidence="6 9" id="KW-0472">Membrane</keyword>
<dbReference type="EMBL" id="JAZHXI010000013">
    <property type="protein sequence ID" value="KAL2064669.1"/>
    <property type="molecule type" value="Genomic_DNA"/>
</dbReference>